<dbReference type="Pfam" id="PF01300">
    <property type="entry name" value="Sua5_yciO_yrdC"/>
    <property type="match status" value="1"/>
</dbReference>
<dbReference type="EC" id="2.7.7.87" evidence="3 13"/>
<keyword evidence="9 13" id="KW-0547">Nucleotide-binding</keyword>
<evidence type="ECO:0000256" key="5">
    <source>
        <dbReference type="ARBA" id="ARBA00022490"/>
    </source>
</evidence>
<evidence type="ECO:0000256" key="6">
    <source>
        <dbReference type="ARBA" id="ARBA00022679"/>
    </source>
</evidence>
<feature type="binding site" evidence="14">
    <location>
        <position position="148"/>
    </location>
    <ligand>
        <name>ATP</name>
        <dbReference type="ChEBI" id="CHEBI:30616"/>
    </ligand>
</feature>
<dbReference type="FunFam" id="3.90.870.10:FF:000008">
    <property type="entry name" value="Threonylcarbamoyl-AMP synthase"/>
    <property type="match status" value="1"/>
</dbReference>
<dbReference type="STRING" id="246786.GS18_0216805"/>
<evidence type="ECO:0000256" key="3">
    <source>
        <dbReference type="ARBA" id="ARBA00012584"/>
    </source>
</evidence>
<comment type="catalytic activity">
    <reaction evidence="12 13">
        <text>L-threonine + hydrogencarbonate + ATP = L-threonylcarbamoyladenylate + diphosphate + H2O</text>
        <dbReference type="Rhea" id="RHEA:36407"/>
        <dbReference type="ChEBI" id="CHEBI:15377"/>
        <dbReference type="ChEBI" id="CHEBI:17544"/>
        <dbReference type="ChEBI" id="CHEBI:30616"/>
        <dbReference type="ChEBI" id="CHEBI:33019"/>
        <dbReference type="ChEBI" id="CHEBI:57926"/>
        <dbReference type="ChEBI" id="CHEBI:73682"/>
        <dbReference type="EC" id="2.7.7.87"/>
    </reaction>
</comment>
<evidence type="ECO:0000256" key="12">
    <source>
        <dbReference type="ARBA" id="ARBA00048366"/>
    </source>
</evidence>
<evidence type="ECO:0000256" key="14">
    <source>
        <dbReference type="PIRSR" id="PIRSR004930-1"/>
    </source>
</evidence>
<dbReference type="GO" id="GO:0008033">
    <property type="term" value="P:tRNA processing"/>
    <property type="evidence" value="ECO:0007669"/>
    <property type="project" value="UniProtKB-KW"/>
</dbReference>
<keyword evidence="10 13" id="KW-0067">ATP-binding</keyword>
<dbReference type="PIRSF" id="PIRSF004930">
    <property type="entry name" value="Tln_factor_SUA5"/>
    <property type="match status" value="1"/>
</dbReference>
<dbReference type="AlphaFoldDB" id="A0A084GP04"/>
<dbReference type="PROSITE" id="PS51163">
    <property type="entry name" value="YRDC"/>
    <property type="match status" value="1"/>
</dbReference>
<evidence type="ECO:0000256" key="7">
    <source>
        <dbReference type="ARBA" id="ARBA00022694"/>
    </source>
</evidence>
<dbReference type="Gene3D" id="3.90.870.10">
    <property type="entry name" value="DHBP synthase"/>
    <property type="match status" value="1"/>
</dbReference>
<keyword evidence="5 13" id="KW-0963">Cytoplasm</keyword>
<comment type="function">
    <text evidence="13">Required for the formation of a threonylcarbamoyl group on adenosine at position 37 (t(6)A37) in tRNAs that read codons beginning with adenine.</text>
</comment>
<gene>
    <name evidence="16" type="ORF">GS18_0216805</name>
</gene>
<feature type="domain" description="YrdC-like" evidence="15">
    <location>
        <begin position="18"/>
        <end position="204"/>
    </location>
</feature>
<comment type="caution">
    <text evidence="16">The sequence shown here is derived from an EMBL/GenBank/DDBJ whole genome shotgun (WGS) entry which is preliminary data.</text>
</comment>
<feature type="binding site" evidence="14">
    <location>
        <position position="146"/>
    </location>
    <ligand>
        <name>L-threonine</name>
        <dbReference type="ChEBI" id="CHEBI:57926"/>
    </ligand>
</feature>
<protein>
    <recommendedName>
        <fullName evidence="4 13">Threonylcarbamoyl-AMP synthase</fullName>
        <shortName evidence="13">TC-AMP synthase</shortName>
        <ecNumber evidence="3 13">2.7.7.87</ecNumber>
    </recommendedName>
    <alternativeName>
        <fullName evidence="11 13">L-threonylcarbamoyladenylate synthase</fullName>
    </alternativeName>
</protein>
<dbReference type="InterPro" id="IPR005145">
    <property type="entry name" value="Sua5_C"/>
</dbReference>
<evidence type="ECO:0000256" key="4">
    <source>
        <dbReference type="ARBA" id="ARBA00015492"/>
    </source>
</evidence>
<feature type="binding site" evidence="14">
    <location>
        <position position="67"/>
    </location>
    <ligand>
        <name>ATP</name>
        <dbReference type="ChEBI" id="CHEBI:30616"/>
    </ligand>
</feature>
<dbReference type="GO" id="GO:0006450">
    <property type="term" value="P:regulation of translational fidelity"/>
    <property type="evidence" value="ECO:0007669"/>
    <property type="project" value="TreeGrafter"/>
</dbReference>
<dbReference type="GO" id="GO:0005524">
    <property type="term" value="F:ATP binding"/>
    <property type="evidence" value="ECO:0007669"/>
    <property type="project" value="UniProtKB-UniRule"/>
</dbReference>
<evidence type="ECO:0000256" key="11">
    <source>
        <dbReference type="ARBA" id="ARBA00029774"/>
    </source>
</evidence>
<evidence type="ECO:0000313" key="17">
    <source>
        <dbReference type="Proteomes" id="UP000028549"/>
    </source>
</evidence>
<evidence type="ECO:0000256" key="9">
    <source>
        <dbReference type="ARBA" id="ARBA00022741"/>
    </source>
</evidence>
<evidence type="ECO:0000256" key="10">
    <source>
        <dbReference type="ARBA" id="ARBA00022840"/>
    </source>
</evidence>
<feature type="binding site" evidence="14">
    <location>
        <position position="200"/>
    </location>
    <ligand>
        <name>ATP</name>
        <dbReference type="ChEBI" id="CHEBI:30616"/>
    </ligand>
</feature>
<sequence length="346" mass="36669">MKTNVWIVDNLEDLSSSYPQIAQAAAQLRENEVVAFPTETVYGLGANAKSDEAVGKIYEAKGRPSDNPLIVHIASIKQLHEVAAHVPVYVDKLIEALWPGPITFVLPKKAGLSDRVTAGLDTVAVRMPDHPLALALIKEANLPVAAPSANLSGKPSPTRASHVFDDLNGRIAGIVDGGSTGVGVESTVLDCTQQIPVILRPGGVTKEQLQALIGEVTVDQALTDETQAPKSPGMKYTHYAPAAQMTIVDGTPSFLQGLISEAKSEGKKVGVLSAKETAGNYEADVVFSCGSRANMHTVASELYDVLRAFNETDVDCIFSESFSSAGVGQAVMNRLMKAAGHRLIKE</sequence>
<feature type="binding site" evidence="14">
    <location>
        <position position="126"/>
    </location>
    <ligand>
        <name>L-threonine</name>
        <dbReference type="ChEBI" id="CHEBI:57926"/>
    </ligand>
</feature>
<dbReference type="PANTHER" id="PTHR17490:SF16">
    <property type="entry name" value="THREONYLCARBAMOYL-AMP SYNTHASE"/>
    <property type="match status" value="1"/>
</dbReference>
<evidence type="ECO:0000313" key="16">
    <source>
        <dbReference type="EMBL" id="KEZ49066.1"/>
    </source>
</evidence>
<evidence type="ECO:0000256" key="13">
    <source>
        <dbReference type="PIRNR" id="PIRNR004930"/>
    </source>
</evidence>
<evidence type="ECO:0000256" key="2">
    <source>
        <dbReference type="ARBA" id="ARBA00007663"/>
    </source>
</evidence>
<dbReference type="InterPro" id="IPR017945">
    <property type="entry name" value="DHBP_synth_RibB-like_a/b_dom"/>
</dbReference>
<evidence type="ECO:0000259" key="15">
    <source>
        <dbReference type="PROSITE" id="PS51163"/>
    </source>
</evidence>
<feature type="binding site" evidence="14">
    <location>
        <position position="72"/>
    </location>
    <ligand>
        <name>L-threonine</name>
        <dbReference type="ChEBI" id="CHEBI:57926"/>
    </ligand>
</feature>
<comment type="similarity">
    <text evidence="2 13">Belongs to the SUA5 family.</text>
</comment>
<dbReference type="SUPFAM" id="SSF55821">
    <property type="entry name" value="YrdC/RibB"/>
    <property type="match status" value="1"/>
</dbReference>
<dbReference type="PANTHER" id="PTHR17490">
    <property type="entry name" value="SUA5"/>
    <property type="match status" value="1"/>
</dbReference>
<dbReference type="InterPro" id="IPR038385">
    <property type="entry name" value="Sua5/YwlC_C"/>
</dbReference>
<dbReference type="GO" id="GO:0005737">
    <property type="term" value="C:cytoplasm"/>
    <property type="evidence" value="ECO:0007669"/>
    <property type="project" value="UniProtKB-SubCell"/>
</dbReference>
<reference evidence="16 17" key="1">
    <citation type="journal article" date="2005" name="Int. J. Syst. Evol. Microbiol.">
        <title>Bacillus cibi sp. nov., isolated from jeotgal, a traditional Korean fermented seafood.</title>
        <authorList>
            <person name="Yoon J.H."/>
            <person name="Lee C.H."/>
            <person name="Oh T.K."/>
        </authorList>
    </citation>
    <scope>NUCLEOTIDE SEQUENCE [LARGE SCALE GENOMIC DNA]</scope>
    <source>
        <strain evidence="16 17">DSM 16189</strain>
    </source>
</reference>
<evidence type="ECO:0000256" key="8">
    <source>
        <dbReference type="ARBA" id="ARBA00022695"/>
    </source>
</evidence>
<dbReference type="GO" id="GO:0000049">
    <property type="term" value="F:tRNA binding"/>
    <property type="evidence" value="ECO:0007669"/>
    <property type="project" value="TreeGrafter"/>
</dbReference>
<dbReference type="Gene3D" id="3.40.50.11030">
    <property type="entry name" value="Threonylcarbamoyl-AMP synthase, C-terminal domain"/>
    <property type="match status" value="1"/>
</dbReference>
<keyword evidence="17" id="KW-1185">Reference proteome</keyword>
<dbReference type="NCBIfam" id="TIGR00057">
    <property type="entry name" value="L-threonylcarbamoyladenylate synthase"/>
    <property type="match status" value="1"/>
</dbReference>
<comment type="subcellular location">
    <subcellularLocation>
        <location evidence="1 13">Cytoplasm</location>
    </subcellularLocation>
</comment>
<dbReference type="FunFam" id="3.40.50.11030:FF:000001">
    <property type="entry name" value="Threonylcarbamoyl-AMP synthase"/>
    <property type="match status" value="1"/>
</dbReference>
<feature type="binding site" evidence="14">
    <location>
        <position position="122"/>
    </location>
    <ligand>
        <name>L-threonine</name>
        <dbReference type="ChEBI" id="CHEBI:57926"/>
    </ligand>
</feature>
<dbReference type="InterPro" id="IPR006070">
    <property type="entry name" value="Sua5-like_dom"/>
</dbReference>
<dbReference type="GO" id="GO:0061710">
    <property type="term" value="F:L-threonylcarbamoyladenylate synthase"/>
    <property type="evidence" value="ECO:0007669"/>
    <property type="project" value="UniProtKB-EC"/>
</dbReference>
<accession>A0A084GP04</accession>
<dbReference type="Pfam" id="PF03481">
    <property type="entry name" value="Sua5_C"/>
    <property type="match status" value="1"/>
</dbReference>
<name>A0A084GP04_METID</name>
<dbReference type="RefSeq" id="WP_029566590.1">
    <property type="nucleotide sequence ID" value="NZ_JNVC02000013.1"/>
</dbReference>
<feature type="binding site" evidence="14">
    <location>
        <position position="186"/>
    </location>
    <ligand>
        <name>L-threonine</name>
        <dbReference type="ChEBI" id="CHEBI:57926"/>
    </ligand>
</feature>
<proteinExistence type="inferred from homology"/>
<evidence type="ECO:0000256" key="1">
    <source>
        <dbReference type="ARBA" id="ARBA00004496"/>
    </source>
</evidence>
<dbReference type="OrthoDB" id="9814580at2"/>
<dbReference type="InterPro" id="IPR010923">
    <property type="entry name" value="T(6)A37_SUA5"/>
</dbReference>
<keyword evidence="7 13" id="KW-0819">tRNA processing</keyword>
<dbReference type="GO" id="GO:0003725">
    <property type="term" value="F:double-stranded RNA binding"/>
    <property type="evidence" value="ECO:0007669"/>
    <property type="project" value="UniProtKB-UniRule"/>
</dbReference>
<keyword evidence="6 13" id="KW-0808">Transferase</keyword>
<feature type="binding site" evidence="14">
    <location>
        <position position="40"/>
    </location>
    <ligand>
        <name>L-threonine</name>
        <dbReference type="ChEBI" id="CHEBI:57926"/>
    </ligand>
</feature>
<dbReference type="InterPro" id="IPR050156">
    <property type="entry name" value="TC-AMP_synthase_SUA5"/>
</dbReference>
<dbReference type="Proteomes" id="UP000028549">
    <property type="component" value="Unassembled WGS sequence"/>
</dbReference>
<feature type="binding site" evidence="14">
    <location>
        <position position="156"/>
    </location>
    <ligand>
        <name>ATP</name>
        <dbReference type="ChEBI" id="CHEBI:30616"/>
    </ligand>
</feature>
<organism evidence="16 17">
    <name type="scientific">Metabacillus indicus</name>
    <name type="common">Bacillus indicus</name>
    <dbReference type="NCBI Taxonomy" id="246786"/>
    <lineage>
        <taxon>Bacteria</taxon>
        <taxon>Bacillati</taxon>
        <taxon>Bacillota</taxon>
        <taxon>Bacilli</taxon>
        <taxon>Bacillales</taxon>
        <taxon>Bacillaceae</taxon>
        <taxon>Metabacillus</taxon>
    </lineage>
</organism>
<feature type="binding site" evidence="14">
    <location>
        <position position="239"/>
    </location>
    <ligand>
        <name>ATP</name>
        <dbReference type="ChEBI" id="CHEBI:30616"/>
    </ligand>
</feature>
<keyword evidence="8 13" id="KW-0548">Nucleotidyltransferase</keyword>
<dbReference type="EMBL" id="JNVC02000013">
    <property type="protein sequence ID" value="KEZ49066.1"/>
    <property type="molecule type" value="Genomic_DNA"/>
</dbReference>
<feature type="binding site" evidence="14">
    <location>
        <position position="63"/>
    </location>
    <ligand>
        <name>ATP</name>
        <dbReference type="ChEBI" id="CHEBI:30616"/>
    </ligand>
</feature>